<name>A0A0A3ALF2_9PAST</name>
<feature type="domain" description="Fe-S metabolism associated" evidence="2">
    <location>
        <begin position="9"/>
        <end position="125"/>
    </location>
</feature>
<dbReference type="EMBL" id="JSUM01000012">
    <property type="protein sequence ID" value="KGQ70193.1"/>
    <property type="molecule type" value="Genomic_DNA"/>
</dbReference>
<comment type="caution">
    <text evidence="3">The sequence shown here is derived from an EMBL/GenBank/DDBJ whole genome shotgun (WGS) entry which is preliminary data.</text>
</comment>
<dbReference type="STRING" id="505317.OA57_07640"/>
<keyword evidence="4" id="KW-1185">Reference proteome</keyword>
<dbReference type="AlphaFoldDB" id="A0A0A3ALF2"/>
<dbReference type="Proteomes" id="UP000030380">
    <property type="component" value="Unassembled WGS sequence"/>
</dbReference>
<evidence type="ECO:0000256" key="1">
    <source>
        <dbReference type="ARBA" id="ARBA00010282"/>
    </source>
</evidence>
<dbReference type="RefSeq" id="WP_034615857.1">
    <property type="nucleotide sequence ID" value="NZ_JSUM01000012.1"/>
</dbReference>
<dbReference type="OrthoDB" id="9799320at2"/>
<dbReference type="PANTHER" id="PTHR43597:SF5">
    <property type="entry name" value="SUFE-LIKE PROTEIN 2, CHLOROPLASTIC"/>
    <property type="match status" value="1"/>
</dbReference>
<comment type="similarity">
    <text evidence="1">Belongs to the SufE family.</text>
</comment>
<sequence>MESIQQLIADFSRLNHWEARYRYLIQLGKKLPVPSDDELAKMTAISGCEVEVRFLAEKQTDGNYRFAAYSEARIMNGLLYLVLSALHRLSATERKQFDVTALLQRCGIAQRLSQTRLNGLKNIETLLHHLD</sequence>
<evidence type="ECO:0000259" key="2">
    <source>
        <dbReference type="Pfam" id="PF02657"/>
    </source>
</evidence>
<evidence type="ECO:0000313" key="3">
    <source>
        <dbReference type="EMBL" id="KGQ70193.1"/>
    </source>
</evidence>
<gene>
    <name evidence="3" type="ORF">OA57_07640</name>
</gene>
<dbReference type="PANTHER" id="PTHR43597">
    <property type="entry name" value="SULFUR ACCEPTOR PROTEIN CSDE"/>
    <property type="match status" value="1"/>
</dbReference>
<dbReference type="InterPro" id="IPR003808">
    <property type="entry name" value="Fe-S_metab-assoc_dom"/>
</dbReference>
<accession>A0A0A3ALF2</accession>
<evidence type="ECO:0000313" key="4">
    <source>
        <dbReference type="Proteomes" id="UP000030380"/>
    </source>
</evidence>
<organism evidence="3 4">
    <name type="scientific">Chelonobacter oris</name>
    <dbReference type="NCBI Taxonomy" id="505317"/>
    <lineage>
        <taxon>Bacteria</taxon>
        <taxon>Pseudomonadati</taxon>
        <taxon>Pseudomonadota</taxon>
        <taxon>Gammaproteobacteria</taxon>
        <taxon>Pasteurellales</taxon>
        <taxon>Pasteurellaceae</taxon>
        <taxon>Chelonobacter</taxon>
    </lineage>
</organism>
<reference evidence="3 4" key="1">
    <citation type="submission" date="2014-11" db="EMBL/GenBank/DDBJ databases">
        <title>Draft genome sequence of Chelonobacter oris 1662T, associated with respiratory disease in Hermann's Tortoises.</title>
        <authorList>
            <person name="Kudirkiene E."/>
            <person name="Hansen M.J."/>
            <person name="Bojesen A.M."/>
        </authorList>
    </citation>
    <scope>NUCLEOTIDE SEQUENCE [LARGE SCALE GENOMIC DNA]</scope>
    <source>
        <strain evidence="3 4">1662</strain>
    </source>
</reference>
<proteinExistence type="inferred from homology"/>
<dbReference type="SUPFAM" id="SSF82649">
    <property type="entry name" value="SufE/NifU"/>
    <property type="match status" value="1"/>
</dbReference>
<dbReference type="Gene3D" id="3.90.1010.10">
    <property type="match status" value="1"/>
</dbReference>
<protein>
    <recommendedName>
        <fullName evidence="2">Fe-S metabolism associated domain-containing protein</fullName>
    </recommendedName>
</protein>
<dbReference type="Pfam" id="PF02657">
    <property type="entry name" value="SufE"/>
    <property type="match status" value="1"/>
</dbReference>